<keyword evidence="3" id="KW-1185">Reference proteome</keyword>
<accession>A0A939INA3</accession>
<evidence type="ECO:0000313" key="3">
    <source>
        <dbReference type="Proteomes" id="UP000664654"/>
    </source>
</evidence>
<sequence>MPTLLLILTLLLSGSIQAEPVTPPLSDEQRQIVALTNKVLGAQRIAYSHLSSLQAINDLFALYTDDYVYQHEGYGGIYSREHLYNNSVAFFKQGRYRDDAPDSYKLVSIIPGKQAAAVQRAYQGKNGVELRLTLLEFTGDKVSRIVEYW</sequence>
<feature type="signal peptide" evidence="1">
    <location>
        <begin position="1"/>
        <end position="18"/>
    </location>
</feature>
<proteinExistence type="predicted"/>
<dbReference type="EMBL" id="JAFKCV010000007">
    <property type="protein sequence ID" value="MBN7826153.1"/>
    <property type="molecule type" value="Genomic_DNA"/>
</dbReference>
<gene>
    <name evidence="2" type="ORF">J0A66_13030</name>
</gene>
<organism evidence="2 3">
    <name type="scientific">Bowmanella dokdonensis</name>
    <dbReference type="NCBI Taxonomy" id="751969"/>
    <lineage>
        <taxon>Bacteria</taxon>
        <taxon>Pseudomonadati</taxon>
        <taxon>Pseudomonadota</taxon>
        <taxon>Gammaproteobacteria</taxon>
        <taxon>Alteromonadales</taxon>
        <taxon>Alteromonadaceae</taxon>
        <taxon>Bowmanella</taxon>
    </lineage>
</organism>
<name>A0A939INA3_9ALTE</name>
<feature type="chain" id="PRO_5037290199" description="Nuclear transport factor 2 family protein" evidence="1">
    <location>
        <begin position="19"/>
        <end position="149"/>
    </location>
</feature>
<dbReference type="AlphaFoldDB" id="A0A939INA3"/>
<evidence type="ECO:0000313" key="2">
    <source>
        <dbReference type="EMBL" id="MBN7826153.1"/>
    </source>
</evidence>
<reference evidence="2" key="1">
    <citation type="submission" date="2021-03" db="EMBL/GenBank/DDBJ databases">
        <title>novel species isolated from a fishpond in China.</title>
        <authorList>
            <person name="Lu H."/>
            <person name="Cai Z."/>
        </authorList>
    </citation>
    <scope>NUCLEOTIDE SEQUENCE</scope>
    <source>
        <strain evidence="2">JCM 30855</strain>
    </source>
</reference>
<dbReference type="RefSeq" id="WP_206574269.1">
    <property type="nucleotide sequence ID" value="NZ_JAFKCV010000007.1"/>
</dbReference>
<evidence type="ECO:0000256" key="1">
    <source>
        <dbReference type="SAM" id="SignalP"/>
    </source>
</evidence>
<keyword evidence="1" id="KW-0732">Signal</keyword>
<comment type="caution">
    <text evidence="2">The sequence shown here is derived from an EMBL/GenBank/DDBJ whole genome shotgun (WGS) entry which is preliminary data.</text>
</comment>
<dbReference type="Proteomes" id="UP000664654">
    <property type="component" value="Unassembled WGS sequence"/>
</dbReference>
<protein>
    <recommendedName>
        <fullName evidence="4">Nuclear transport factor 2 family protein</fullName>
    </recommendedName>
</protein>
<evidence type="ECO:0008006" key="4">
    <source>
        <dbReference type="Google" id="ProtNLM"/>
    </source>
</evidence>